<dbReference type="InterPro" id="IPR033470">
    <property type="entry name" value="FakA-like_C"/>
</dbReference>
<evidence type="ECO:0000313" key="2">
    <source>
        <dbReference type="EMBL" id="RGT56133.1"/>
    </source>
</evidence>
<dbReference type="SMART" id="SM01121">
    <property type="entry name" value="Dak1_2"/>
    <property type="match status" value="1"/>
</dbReference>
<dbReference type="PANTHER" id="PTHR33434:SF4">
    <property type="entry name" value="PHOSPHATASE PROTEIN"/>
    <property type="match status" value="1"/>
</dbReference>
<proteinExistence type="predicted"/>
<dbReference type="Pfam" id="PF21645">
    <property type="entry name" value="FakA-like_M"/>
    <property type="match status" value="1"/>
</dbReference>
<name>A0A412PET5_9FIRM</name>
<dbReference type="Gene3D" id="1.25.40.340">
    <property type="match status" value="1"/>
</dbReference>
<evidence type="ECO:0000259" key="1">
    <source>
        <dbReference type="PROSITE" id="PS51480"/>
    </source>
</evidence>
<evidence type="ECO:0000313" key="3">
    <source>
        <dbReference type="Proteomes" id="UP000284731"/>
    </source>
</evidence>
<dbReference type="SMART" id="SM01120">
    <property type="entry name" value="Dak2"/>
    <property type="match status" value="1"/>
</dbReference>
<dbReference type="InterPro" id="IPR050270">
    <property type="entry name" value="DegV_domain_contain"/>
</dbReference>
<gene>
    <name evidence="2" type="ORF">DWX20_04820</name>
</gene>
<dbReference type="GO" id="GO:0006071">
    <property type="term" value="P:glycerol metabolic process"/>
    <property type="evidence" value="ECO:0007669"/>
    <property type="project" value="InterPro"/>
</dbReference>
<dbReference type="InterPro" id="IPR048394">
    <property type="entry name" value="FakA-like_M"/>
</dbReference>
<dbReference type="AlphaFoldDB" id="A0A412PET5"/>
<dbReference type="PANTHER" id="PTHR33434">
    <property type="entry name" value="DEGV DOMAIN-CONTAINING PROTEIN DR_1986-RELATED"/>
    <property type="match status" value="1"/>
</dbReference>
<reference evidence="2 3" key="1">
    <citation type="submission" date="2018-08" db="EMBL/GenBank/DDBJ databases">
        <title>A genome reference for cultivated species of the human gut microbiota.</title>
        <authorList>
            <person name="Zou Y."/>
            <person name="Xue W."/>
            <person name="Luo G."/>
        </authorList>
    </citation>
    <scope>NUCLEOTIDE SEQUENCE [LARGE SCALE GENOMIC DNA]</scope>
    <source>
        <strain evidence="2 3">AF18-46</strain>
    </source>
</reference>
<feature type="domain" description="DhaL" evidence="1">
    <location>
        <begin position="7"/>
        <end position="201"/>
    </location>
</feature>
<protein>
    <submittedName>
        <fullName evidence="2">DAK2 domain-containing protein</fullName>
    </submittedName>
</protein>
<dbReference type="Pfam" id="PF02734">
    <property type="entry name" value="Dak2"/>
    <property type="match status" value="1"/>
</dbReference>
<comment type="caution">
    <text evidence="2">The sequence shown here is derived from an EMBL/GenBank/DDBJ whole genome shotgun (WGS) entry which is preliminary data.</text>
</comment>
<dbReference type="InterPro" id="IPR004007">
    <property type="entry name" value="DhaL_dom"/>
</dbReference>
<dbReference type="RefSeq" id="WP_118764687.1">
    <property type="nucleotide sequence ID" value="NZ_CABJCF010000002.1"/>
</dbReference>
<accession>A0A412PET5</accession>
<dbReference type="PROSITE" id="PS51480">
    <property type="entry name" value="DHAL"/>
    <property type="match status" value="1"/>
</dbReference>
<dbReference type="NCBIfam" id="TIGR03599">
    <property type="entry name" value="YloV"/>
    <property type="match status" value="1"/>
</dbReference>
<dbReference type="InterPro" id="IPR036117">
    <property type="entry name" value="DhaL_dom_sf"/>
</dbReference>
<dbReference type="Proteomes" id="UP000284731">
    <property type="component" value="Unassembled WGS sequence"/>
</dbReference>
<dbReference type="Pfam" id="PF13684">
    <property type="entry name" value="FakA-like_C"/>
    <property type="match status" value="1"/>
</dbReference>
<dbReference type="SUPFAM" id="SSF101473">
    <property type="entry name" value="DhaL-like"/>
    <property type="match status" value="1"/>
</dbReference>
<organism evidence="2 3">
    <name type="scientific">Solobacterium moorei</name>
    <dbReference type="NCBI Taxonomy" id="102148"/>
    <lineage>
        <taxon>Bacteria</taxon>
        <taxon>Bacillati</taxon>
        <taxon>Bacillota</taxon>
        <taxon>Erysipelotrichia</taxon>
        <taxon>Erysipelotrichales</taxon>
        <taxon>Erysipelotrichaceae</taxon>
        <taxon>Solobacterium</taxon>
    </lineage>
</organism>
<dbReference type="EMBL" id="QRWX01000002">
    <property type="protein sequence ID" value="RGT56133.1"/>
    <property type="molecule type" value="Genomic_DNA"/>
</dbReference>
<dbReference type="InterPro" id="IPR019986">
    <property type="entry name" value="YloV-like"/>
</dbReference>
<dbReference type="GO" id="GO:0004371">
    <property type="term" value="F:glycerone kinase activity"/>
    <property type="evidence" value="ECO:0007669"/>
    <property type="project" value="InterPro"/>
</dbReference>
<sequence>MEKINGLILKNLLESGAHNLSNQRKAVDAMNVFPVPDGDTGTNMSLTILNGISEVTKSGSESLSTVAKIFSRGLLMGARGNSGVILSQIFRGFAQYAKDKEELTVKEFSEALMNGSKMAYKAVMRPTEGTILTVVRESAEYGEIFINDHPEASMEEFVNYIADEANASLQRTPELLDVLKEAHCVDSGAMGYVTILDGFKSCLQGKPITENLAGDTAETEVHEKASGYRVEYIVSLSDNGKKTFKEERVRKQLEQIGNDIQLSVKEDAFTLSVHSMTPGEVLMLGQKYGKFTKVQVEDIQSDLQPSLMETEEAAIENAAYGIIAVAAGEGLKKLFTDYRVNYVVSGGQTMNPSTEDFVTAISKVRADTIYILPNNSNIIMAAKQAAEVTEDKKIIVIETKSVPQGLSACISFNPEEEVDANTEAMNEAITLVKTGSITYAVKDTMVDGKQINSGDYMAILEKDIIFNEKDKLAVTKELIKNMCDEDTEVVTLIKGSEATDEECEEIRQFIEQNYNVDIDVEDGQQPVYSFIIGAE</sequence>